<comment type="subcellular location">
    <subcellularLocation>
        <location evidence="1">Bacterial flagellum</location>
    </subcellularLocation>
    <subcellularLocation>
        <location evidence="2">Secreted</location>
    </subcellularLocation>
</comment>
<dbReference type="InterPro" id="IPR002371">
    <property type="entry name" value="FlgK"/>
</dbReference>
<dbReference type="EMBL" id="BSPQ01000001">
    <property type="protein sequence ID" value="GLS89283.1"/>
    <property type="molecule type" value="Genomic_DNA"/>
</dbReference>
<keyword evidence="6" id="KW-0975">Bacterial flagellum</keyword>
<dbReference type="PANTHER" id="PTHR30033:SF1">
    <property type="entry name" value="FLAGELLAR HOOK-ASSOCIATED PROTEIN 1"/>
    <property type="match status" value="1"/>
</dbReference>
<evidence type="ECO:0000256" key="2">
    <source>
        <dbReference type="ARBA" id="ARBA00004613"/>
    </source>
</evidence>
<dbReference type="Pfam" id="PF00460">
    <property type="entry name" value="Flg_bb_rod"/>
    <property type="match status" value="1"/>
</dbReference>
<proteinExistence type="inferred from homology"/>
<reference evidence="12" key="1">
    <citation type="journal article" date="2019" name="Int. J. Syst. Evol. Microbiol.">
        <title>The Global Catalogue of Microorganisms (GCM) 10K type strain sequencing project: providing services to taxonomists for standard genome sequencing and annotation.</title>
        <authorList>
            <consortium name="The Broad Institute Genomics Platform"/>
            <consortium name="The Broad Institute Genome Sequencing Center for Infectious Disease"/>
            <person name="Wu L."/>
            <person name="Ma J."/>
        </authorList>
    </citation>
    <scope>NUCLEOTIDE SEQUENCE [LARGE SCALE GENOMIC DNA]</scope>
    <source>
        <strain evidence="12">NBRC 103166</strain>
    </source>
</reference>
<evidence type="ECO:0000256" key="3">
    <source>
        <dbReference type="ARBA" id="ARBA00009677"/>
    </source>
</evidence>
<dbReference type="RefSeq" id="WP_284202403.1">
    <property type="nucleotide sequence ID" value="NZ_BSPQ01000001.1"/>
</dbReference>
<organism evidence="11 12">
    <name type="scientific">Psychromonas marina</name>
    <dbReference type="NCBI Taxonomy" id="88364"/>
    <lineage>
        <taxon>Bacteria</taxon>
        <taxon>Pseudomonadati</taxon>
        <taxon>Pseudomonadota</taxon>
        <taxon>Gammaproteobacteria</taxon>
        <taxon>Alteromonadales</taxon>
        <taxon>Psychromonadaceae</taxon>
        <taxon>Psychromonas</taxon>
    </lineage>
</organism>
<dbReference type="PRINTS" id="PR01005">
    <property type="entry name" value="FLGHOOKAP1"/>
</dbReference>
<evidence type="ECO:0000259" key="8">
    <source>
        <dbReference type="Pfam" id="PF00460"/>
    </source>
</evidence>
<dbReference type="Pfam" id="PF22638">
    <property type="entry name" value="FlgK_D1"/>
    <property type="match status" value="1"/>
</dbReference>
<keyword evidence="11" id="KW-0966">Cell projection</keyword>
<evidence type="ECO:0000256" key="1">
    <source>
        <dbReference type="ARBA" id="ARBA00004365"/>
    </source>
</evidence>
<keyword evidence="11" id="KW-0282">Flagellum</keyword>
<keyword evidence="12" id="KW-1185">Reference proteome</keyword>
<sequence length="673" mass="71681">MADLFQIGLSGIYSSQASLNTTSHNIANVNTEGYSRQSVEISTAGADRSGNYFVGRGSMISGIERAYDQFAFTENMMNTSQFEYAKEVYQQSSQLDTLLSSSGTSVAQPVLNMFESINGVADSPNTLESRQVFLESANNTVAQYNRLYDSLEVQYSSINNDITNSAKEISSLAGNLASLNQQISAVTGAGVSSNANDLLDQRDQIVTKLSQYVDVSVVPSDNAMINVYIGSGQSLVMGGTALQMLSVNGDPDPSRKELALSVNGNLAVIDGGRLGGSVAGLFDARNNDVERAFNQLGQNVIGLTHAINEQQKQGMTLDGEIGGNLFNDLNAPLTMQKRVLSHDDGLGKMQLSVRIDDLSKLSPDEFDLVVEDYQAGPPETLSFTATNRTTGERLTPLAVDMSESQRVDIPGAGISIGIDSIDPNNLPQKGKSFSLRPTRLAAQEATVQLTDPEKVAAADAEIKTIAAQANNGNALLRTSAIIDPSHALYMDVDNPLNIDIISIDPASGNITYDVVDKNGATALSGLTSTIDPLSGKATFAFAGVEVEMVSGSAQAGDSFSLNFNETGAGDNSNMLKIADLQNQKIMNGNKATIADVYSGMISEVGAKTANADTTMQTMEILQNQSFERMQSMSGVNMDEEAANLLQFQQHYSAAARVISVASELFDTILQASR</sequence>
<dbReference type="InterPro" id="IPR053927">
    <property type="entry name" value="FlgK_helical"/>
</dbReference>
<dbReference type="SUPFAM" id="SSF64518">
    <property type="entry name" value="Phase 1 flagellin"/>
    <property type="match status" value="1"/>
</dbReference>
<evidence type="ECO:0000259" key="10">
    <source>
        <dbReference type="Pfam" id="PF22638"/>
    </source>
</evidence>
<name>A0ABQ6DVY8_9GAMM</name>
<dbReference type="PANTHER" id="PTHR30033">
    <property type="entry name" value="FLAGELLAR HOOK-ASSOCIATED PROTEIN 1"/>
    <property type="match status" value="1"/>
</dbReference>
<evidence type="ECO:0000256" key="4">
    <source>
        <dbReference type="ARBA" id="ARBA00016244"/>
    </source>
</evidence>
<comment type="similarity">
    <text evidence="3">Belongs to the flagella basal body rod proteins family.</text>
</comment>
<comment type="caution">
    <text evidence="11">The sequence shown here is derived from an EMBL/GenBank/DDBJ whole genome shotgun (WGS) entry which is preliminary data.</text>
</comment>
<feature type="domain" description="Flagellar basal-body/hook protein C-terminal" evidence="9">
    <location>
        <begin position="630"/>
        <end position="670"/>
    </location>
</feature>
<evidence type="ECO:0000259" key="9">
    <source>
        <dbReference type="Pfam" id="PF06429"/>
    </source>
</evidence>
<evidence type="ECO:0000256" key="7">
    <source>
        <dbReference type="SAM" id="Coils"/>
    </source>
</evidence>
<dbReference type="InterPro" id="IPR001444">
    <property type="entry name" value="Flag_bb_rod_N"/>
</dbReference>
<feature type="domain" description="Flagellar basal body rod protein N-terminal" evidence="8">
    <location>
        <begin position="6"/>
        <end position="34"/>
    </location>
</feature>
<feature type="domain" description="Flagellar hook-associated protein FlgK helical" evidence="10">
    <location>
        <begin position="93"/>
        <end position="326"/>
    </location>
</feature>
<evidence type="ECO:0000313" key="12">
    <source>
        <dbReference type="Proteomes" id="UP001157353"/>
    </source>
</evidence>
<keyword evidence="5" id="KW-0964">Secreted</keyword>
<keyword evidence="11" id="KW-0969">Cilium</keyword>
<keyword evidence="7" id="KW-0175">Coiled coil</keyword>
<dbReference type="InterPro" id="IPR010930">
    <property type="entry name" value="Flg_bb/hook_C_dom"/>
</dbReference>
<evidence type="ECO:0000256" key="6">
    <source>
        <dbReference type="ARBA" id="ARBA00023143"/>
    </source>
</evidence>
<accession>A0ABQ6DVY8</accession>
<dbReference type="NCBIfam" id="TIGR02492">
    <property type="entry name" value="flgK_ends"/>
    <property type="match status" value="1"/>
</dbReference>
<dbReference type="Proteomes" id="UP001157353">
    <property type="component" value="Unassembled WGS sequence"/>
</dbReference>
<dbReference type="Pfam" id="PF06429">
    <property type="entry name" value="Flg_bbr_C"/>
    <property type="match status" value="1"/>
</dbReference>
<protein>
    <recommendedName>
        <fullName evidence="4">Flagellar hook-associated protein 1</fullName>
    </recommendedName>
</protein>
<gene>
    <name evidence="11" type="primary">flgK</name>
    <name evidence="11" type="ORF">GCM10007916_03500</name>
</gene>
<feature type="coiled-coil region" evidence="7">
    <location>
        <begin position="134"/>
        <end position="161"/>
    </location>
</feature>
<evidence type="ECO:0000313" key="11">
    <source>
        <dbReference type="EMBL" id="GLS89283.1"/>
    </source>
</evidence>
<evidence type="ECO:0000256" key="5">
    <source>
        <dbReference type="ARBA" id="ARBA00022525"/>
    </source>
</evidence>